<feature type="transmembrane region" description="Helical" evidence="6">
    <location>
        <begin position="214"/>
        <end position="236"/>
    </location>
</feature>
<reference evidence="8 9" key="1">
    <citation type="journal article" date="2019" name="ISME J.">
        <title>Evolution in action: habitat transition from sediment to the pelagial leads to genome streamlining in Methylophilaceae.</title>
        <authorList>
            <person name="Salcher M."/>
            <person name="Schaefle D."/>
            <person name="Kaspar M."/>
            <person name="Neuenschwander S.M."/>
            <person name="Ghai R."/>
        </authorList>
    </citation>
    <scope>NUCLEOTIDE SEQUENCE [LARGE SCALE GENOMIC DNA]</scope>
    <source>
        <strain evidence="8 9">MMS-RVI-51</strain>
    </source>
</reference>
<dbReference type="GO" id="GO:0005886">
    <property type="term" value="C:plasma membrane"/>
    <property type="evidence" value="ECO:0007669"/>
    <property type="project" value="UniProtKB-SubCell"/>
</dbReference>
<evidence type="ECO:0000256" key="2">
    <source>
        <dbReference type="ARBA" id="ARBA00022475"/>
    </source>
</evidence>
<feature type="transmembrane region" description="Helical" evidence="6">
    <location>
        <begin position="9"/>
        <end position="29"/>
    </location>
</feature>
<feature type="transmembrane region" description="Helical" evidence="6">
    <location>
        <begin position="269"/>
        <end position="289"/>
    </location>
</feature>
<evidence type="ECO:0000256" key="6">
    <source>
        <dbReference type="SAM" id="Phobius"/>
    </source>
</evidence>
<dbReference type="PANTHER" id="PTHR32322">
    <property type="entry name" value="INNER MEMBRANE TRANSPORTER"/>
    <property type="match status" value="1"/>
</dbReference>
<dbReference type="Gene3D" id="1.10.3730.20">
    <property type="match status" value="1"/>
</dbReference>
<feature type="transmembrane region" description="Helical" evidence="6">
    <location>
        <begin position="150"/>
        <end position="170"/>
    </location>
</feature>
<name>A0AAX1F0I2_9PROT</name>
<evidence type="ECO:0000256" key="1">
    <source>
        <dbReference type="ARBA" id="ARBA00004651"/>
    </source>
</evidence>
<accession>A0AAX1F0I2</accession>
<feature type="domain" description="EamA" evidence="7">
    <location>
        <begin position="11"/>
        <end position="141"/>
    </location>
</feature>
<gene>
    <name evidence="8" type="ORF">FIT94_05895</name>
</gene>
<evidence type="ECO:0000313" key="8">
    <source>
        <dbReference type="EMBL" id="QDC41568.1"/>
    </source>
</evidence>
<dbReference type="InterPro" id="IPR000620">
    <property type="entry name" value="EamA_dom"/>
</dbReference>
<keyword evidence="4 6" id="KW-1133">Transmembrane helix</keyword>
<dbReference type="Pfam" id="PF00892">
    <property type="entry name" value="EamA"/>
    <property type="match status" value="2"/>
</dbReference>
<protein>
    <submittedName>
        <fullName evidence="8">EamA family transporter</fullName>
    </submittedName>
</protein>
<feature type="transmembrane region" description="Helical" evidence="6">
    <location>
        <begin position="125"/>
        <end position="144"/>
    </location>
</feature>
<evidence type="ECO:0000259" key="7">
    <source>
        <dbReference type="Pfam" id="PF00892"/>
    </source>
</evidence>
<feature type="transmembrane region" description="Helical" evidence="6">
    <location>
        <begin position="243"/>
        <end position="263"/>
    </location>
</feature>
<keyword evidence="3 6" id="KW-0812">Transmembrane</keyword>
<dbReference type="InterPro" id="IPR050638">
    <property type="entry name" value="AA-Vitamin_Transporters"/>
</dbReference>
<feature type="domain" description="EamA" evidence="7">
    <location>
        <begin position="152"/>
        <end position="288"/>
    </location>
</feature>
<dbReference type="SUPFAM" id="SSF103481">
    <property type="entry name" value="Multidrug resistance efflux transporter EmrE"/>
    <property type="match status" value="2"/>
</dbReference>
<evidence type="ECO:0000256" key="4">
    <source>
        <dbReference type="ARBA" id="ARBA00022989"/>
    </source>
</evidence>
<feature type="transmembrane region" description="Helical" evidence="6">
    <location>
        <begin position="98"/>
        <end position="118"/>
    </location>
</feature>
<feature type="transmembrane region" description="Helical" evidence="6">
    <location>
        <begin position="72"/>
        <end position="92"/>
    </location>
</feature>
<sequence>MLLKKNQGLMAFLALMLLCLIWGYNWVVMKNALHFAGPFDFAALRTILGALCLFIVMLILKKPFSIKEIPSLIVLGLLQTAGFTGLLVWALVEGGAGKTAVLTYTMPFWTMLLAWPLLGEKLSGWQWPAAFFSLMGILFILDPLHLGTDLFSMVLAIVSGISWALAVILAKKLQARSPDLDLISLTAWQMLFGSIPIVIVALMTHTTSIEWNGYFIGALIYNSVFGNAIAWLLWLYALRHLSAGVATMTTTVCPVIAVMASSIELHEFIKPFEFVGMFFIGISLLMISYDRIKRHQEGLVQPWLKNEPMIKSRHRKG</sequence>
<keyword evidence="2" id="KW-1003">Cell membrane</keyword>
<organism evidence="8 9">
    <name type="scientific">Candidatus Methylopumilus universalis</name>
    <dbReference type="NCBI Taxonomy" id="2588536"/>
    <lineage>
        <taxon>Bacteria</taxon>
        <taxon>Pseudomonadati</taxon>
        <taxon>Pseudomonadota</taxon>
        <taxon>Betaproteobacteria</taxon>
        <taxon>Nitrosomonadales</taxon>
        <taxon>Methylophilaceae</taxon>
        <taxon>Candidatus Methylopumilus</taxon>
    </lineage>
</organism>
<dbReference type="AlphaFoldDB" id="A0AAX1F0I2"/>
<evidence type="ECO:0000313" key="9">
    <source>
        <dbReference type="Proteomes" id="UP000314901"/>
    </source>
</evidence>
<dbReference type="GeneID" id="66285421"/>
<dbReference type="Proteomes" id="UP000314901">
    <property type="component" value="Chromosome"/>
</dbReference>
<dbReference type="RefSeq" id="WP_139868492.1">
    <property type="nucleotide sequence ID" value="NZ_CP040949.1"/>
</dbReference>
<comment type="subcellular location">
    <subcellularLocation>
        <location evidence="1">Cell membrane</location>
        <topology evidence="1">Multi-pass membrane protein</topology>
    </subcellularLocation>
</comment>
<evidence type="ECO:0000256" key="5">
    <source>
        <dbReference type="ARBA" id="ARBA00023136"/>
    </source>
</evidence>
<proteinExistence type="predicted"/>
<dbReference type="KEGG" id="muv:FIT94_05895"/>
<feature type="transmembrane region" description="Helical" evidence="6">
    <location>
        <begin position="41"/>
        <end position="60"/>
    </location>
</feature>
<dbReference type="EMBL" id="CP040953">
    <property type="protein sequence ID" value="QDC41568.1"/>
    <property type="molecule type" value="Genomic_DNA"/>
</dbReference>
<keyword evidence="5 6" id="KW-0472">Membrane</keyword>
<dbReference type="InterPro" id="IPR037185">
    <property type="entry name" value="EmrE-like"/>
</dbReference>
<feature type="transmembrane region" description="Helical" evidence="6">
    <location>
        <begin position="182"/>
        <end position="202"/>
    </location>
</feature>
<evidence type="ECO:0000256" key="3">
    <source>
        <dbReference type="ARBA" id="ARBA00022692"/>
    </source>
</evidence>
<dbReference type="PANTHER" id="PTHR32322:SF18">
    <property type="entry name" value="S-ADENOSYLMETHIONINE_S-ADENOSYLHOMOCYSTEINE TRANSPORTER"/>
    <property type="match status" value="1"/>
</dbReference>